<name>A0A3P9KJR0_ORYLA</name>
<feature type="region of interest" description="Disordered" evidence="8">
    <location>
        <begin position="193"/>
        <end position="215"/>
    </location>
</feature>
<dbReference type="InterPro" id="IPR036236">
    <property type="entry name" value="Znf_C2H2_sf"/>
</dbReference>
<dbReference type="GO" id="GO:0008270">
    <property type="term" value="F:zinc ion binding"/>
    <property type="evidence" value="ECO:0007669"/>
    <property type="project" value="UniProtKB-KW"/>
</dbReference>
<dbReference type="PANTHER" id="PTHR16515:SF49">
    <property type="entry name" value="GASTRULA ZINC FINGER PROTEIN XLCGF49.1-LIKE-RELATED"/>
    <property type="match status" value="1"/>
</dbReference>
<dbReference type="SMART" id="SM00355">
    <property type="entry name" value="ZnF_C2H2"/>
    <property type="match status" value="3"/>
</dbReference>
<evidence type="ECO:0000256" key="7">
    <source>
        <dbReference type="PROSITE-ProRule" id="PRU00042"/>
    </source>
</evidence>
<evidence type="ECO:0000256" key="2">
    <source>
        <dbReference type="ARBA" id="ARBA00022723"/>
    </source>
</evidence>
<comment type="subcellular location">
    <subcellularLocation>
        <location evidence="1">Nucleus</location>
    </subcellularLocation>
</comment>
<evidence type="ECO:0000256" key="3">
    <source>
        <dbReference type="ARBA" id="ARBA00022737"/>
    </source>
</evidence>
<reference evidence="10" key="4">
    <citation type="submission" date="2025-09" db="UniProtKB">
        <authorList>
            <consortium name="Ensembl"/>
        </authorList>
    </citation>
    <scope>IDENTIFICATION</scope>
    <source>
        <strain evidence="10">HNI</strain>
    </source>
</reference>
<dbReference type="FunFam" id="3.30.160.60:FF:001099">
    <property type="entry name" value="zinc finger and BTB domain-containing protein 49"/>
    <property type="match status" value="1"/>
</dbReference>
<organism evidence="10 11">
    <name type="scientific">Oryzias latipes</name>
    <name type="common">Japanese rice fish</name>
    <name type="synonym">Japanese killifish</name>
    <dbReference type="NCBI Taxonomy" id="8090"/>
    <lineage>
        <taxon>Eukaryota</taxon>
        <taxon>Metazoa</taxon>
        <taxon>Chordata</taxon>
        <taxon>Craniata</taxon>
        <taxon>Vertebrata</taxon>
        <taxon>Euteleostomi</taxon>
        <taxon>Actinopterygii</taxon>
        <taxon>Neopterygii</taxon>
        <taxon>Teleostei</taxon>
        <taxon>Neoteleostei</taxon>
        <taxon>Acanthomorphata</taxon>
        <taxon>Ovalentaria</taxon>
        <taxon>Atherinomorphae</taxon>
        <taxon>Beloniformes</taxon>
        <taxon>Adrianichthyidae</taxon>
        <taxon>Oryziinae</taxon>
        <taxon>Oryzias</taxon>
    </lineage>
</organism>
<sequence>MDKIFTCDQCGKSFNTQRKLLKHRVRHTGEKPHCCVTCGKCFVGSGDLQRHIRSHTGEKPYICSTCGKSFTRSAMLRRHRNMHCKGPSVDNLGTVNPERPQNTDGKPSSPSPSPPLAAPHIQTPRSSAHLSPASNPLPELRSLVPHHLLSSNPQERSSALPGTDRIKLVKHHGPQEALYVPYVENGSISLDKDAPGKPYLPPADTSSNSSRQYRSGEGQFISSVTLWGLAMKTLQNDNEMEQ</sequence>
<keyword evidence="5" id="KW-0862">Zinc</keyword>
<dbReference type="Pfam" id="PF00096">
    <property type="entry name" value="zf-C2H2"/>
    <property type="match status" value="3"/>
</dbReference>
<evidence type="ECO:0000313" key="11">
    <source>
        <dbReference type="Proteomes" id="UP000265180"/>
    </source>
</evidence>
<dbReference type="SUPFAM" id="SSF57667">
    <property type="entry name" value="beta-beta-alpha zinc fingers"/>
    <property type="match status" value="2"/>
</dbReference>
<keyword evidence="2" id="KW-0479">Metal-binding</keyword>
<evidence type="ECO:0000256" key="4">
    <source>
        <dbReference type="ARBA" id="ARBA00022771"/>
    </source>
</evidence>
<feature type="compositionally biased region" description="Polar residues" evidence="8">
    <location>
        <begin position="123"/>
        <end position="134"/>
    </location>
</feature>
<dbReference type="AlphaFoldDB" id="A0A3P9KJR0"/>
<accession>A0A3P9KJR0</accession>
<dbReference type="GO" id="GO:0005634">
    <property type="term" value="C:nucleus"/>
    <property type="evidence" value="ECO:0007669"/>
    <property type="project" value="UniProtKB-SubCell"/>
</dbReference>
<evidence type="ECO:0000256" key="1">
    <source>
        <dbReference type="ARBA" id="ARBA00004123"/>
    </source>
</evidence>
<feature type="region of interest" description="Disordered" evidence="8">
    <location>
        <begin position="83"/>
        <end position="139"/>
    </location>
</feature>
<reference evidence="10" key="3">
    <citation type="submission" date="2025-08" db="UniProtKB">
        <authorList>
            <consortium name="Ensembl"/>
        </authorList>
    </citation>
    <scope>IDENTIFICATION</scope>
    <source>
        <strain evidence="10">HNI</strain>
    </source>
</reference>
<dbReference type="FunFam" id="3.30.160.60:FF:002061">
    <property type="entry name" value="Uncharacterized protein"/>
    <property type="match status" value="1"/>
</dbReference>
<keyword evidence="6" id="KW-0539">Nucleus</keyword>
<dbReference type="InterPro" id="IPR050331">
    <property type="entry name" value="Zinc_finger"/>
</dbReference>
<dbReference type="Gene3D" id="3.30.160.60">
    <property type="entry name" value="Classic Zinc Finger"/>
    <property type="match status" value="3"/>
</dbReference>
<feature type="compositionally biased region" description="Polar residues" evidence="8">
    <location>
        <begin position="204"/>
        <end position="213"/>
    </location>
</feature>
<feature type="domain" description="C2H2-type" evidence="9">
    <location>
        <begin position="61"/>
        <end position="83"/>
    </location>
</feature>
<proteinExistence type="predicted"/>
<evidence type="ECO:0000259" key="9">
    <source>
        <dbReference type="PROSITE" id="PS50157"/>
    </source>
</evidence>
<feature type="domain" description="C2H2-type" evidence="9">
    <location>
        <begin position="33"/>
        <end position="60"/>
    </location>
</feature>
<feature type="compositionally biased region" description="Polar residues" evidence="8">
    <location>
        <begin position="91"/>
        <end position="106"/>
    </location>
</feature>
<evidence type="ECO:0000313" key="10">
    <source>
        <dbReference type="Ensembl" id="ENSORLP00020008768.1"/>
    </source>
</evidence>
<dbReference type="Proteomes" id="UP000265180">
    <property type="component" value="Chromosome 5"/>
</dbReference>
<dbReference type="PANTHER" id="PTHR16515">
    <property type="entry name" value="PR DOMAIN ZINC FINGER PROTEIN"/>
    <property type="match status" value="1"/>
</dbReference>
<reference key="1">
    <citation type="journal article" date="2007" name="Nature">
        <title>The medaka draft genome and insights into vertebrate genome evolution.</title>
        <authorList>
            <person name="Kasahara M."/>
            <person name="Naruse K."/>
            <person name="Sasaki S."/>
            <person name="Nakatani Y."/>
            <person name="Qu W."/>
            <person name="Ahsan B."/>
            <person name="Yamada T."/>
            <person name="Nagayasu Y."/>
            <person name="Doi K."/>
            <person name="Kasai Y."/>
            <person name="Jindo T."/>
            <person name="Kobayashi D."/>
            <person name="Shimada A."/>
            <person name="Toyoda A."/>
            <person name="Kuroki Y."/>
            <person name="Fujiyama A."/>
            <person name="Sasaki T."/>
            <person name="Shimizu A."/>
            <person name="Asakawa S."/>
            <person name="Shimizu N."/>
            <person name="Hashimoto S."/>
            <person name="Yang J."/>
            <person name="Lee Y."/>
            <person name="Matsushima K."/>
            <person name="Sugano S."/>
            <person name="Sakaizumi M."/>
            <person name="Narita T."/>
            <person name="Ohishi K."/>
            <person name="Haga S."/>
            <person name="Ohta F."/>
            <person name="Nomoto H."/>
            <person name="Nogata K."/>
            <person name="Morishita T."/>
            <person name="Endo T."/>
            <person name="Shin-I T."/>
            <person name="Takeda H."/>
            <person name="Morishita S."/>
            <person name="Kohara Y."/>
        </authorList>
    </citation>
    <scope>NUCLEOTIDE SEQUENCE [LARGE SCALE GENOMIC DNA]</scope>
    <source>
        <strain>Hd-rR</strain>
    </source>
</reference>
<feature type="domain" description="C2H2-type" evidence="9">
    <location>
        <begin position="5"/>
        <end position="32"/>
    </location>
</feature>
<dbReference type="PROSITE" id="PS00028">
    <property type="entry name" value="ZINC_FINGER_C2H2_1"/>
    <property type="match status" value="3"/>
</dbReference>
<evidence type="ECO:0000256" key="5">
    <source>
        <dbReference type="ARBA" id="ARBA00022833"/>
    </source>
</evidence>
<dbReference type="PROSITE" id="PS50157">
    <property type="entry name" value="ZINC_FINGER_C2H2_2"/>
    <property type="match status" value="3"/>
</dbReference>
<protein>
    <recommendedName>
        <fullName evidence="9">C2H2-type domain-containing protein</fullName>
    </recommendedName>
</protein>
<evidence type="ECO:0000256" key="6">
    <source>
        <dbReference type="ARBA" id="ARBA00023242"/>
    </source>
</evidence>
<dbReference type="FunFam" id="3.30.160.60:FF:000927">
    <property type="entry name" value="Zinc finger and BTB domain-containing protein 49"/>
    <property type="match status" value="1"/>
</dbReference>
<keyword evidence="4 7" id="KW-0863">Zinc-finger</keyword>
<dbReference type="InterPro" id="IPR013087">
    <property type="entry name" value="Znf_C2H2_type"/>
</dbReference>
<evidence type="ECO:0000256" key="8">
    <source>
        <dbReference type="SAM" id="MobiDB-lite"/>
    </source>
</evidence>
<keyword evidence="3" id="KW-0677">Repeat</keyword>
<reference evidence="10 11" key="2">
    <citation type="submission" date="2017-04" db="EMBL/GenBank/DDBJ databases">
        <title>CpG methylation of centromeres and impact of large insertions on vertebrate speciation.</title>
        <authorList>
            <person name="Ichikawa K."/>
            <person name="Yoshimura J."/>
            <person name="Morishita S."/>
        </authorList>
    </citation>
    <scope>NUCLEOTIDE SEQUENCE</scope>
    <source>
        <strain evidence="10 11">HNI</strain>
    </source>
</reference>
<dbReference type="Ensembl" id="ENSORLT00020000633.1">
    <property type="protein sequence ID" value="ENSORLP00020008768.1"/>
    <property type="gene ID" value="ENSORLG00020009658.1"/>
</dbReference>